<reference evidence="2 3" key="1">
    <citation type="submission" date="2022-07" db="EMBL/GenBank/DDBJ databases">
        <title>T7-like phage vB_PcaP_P15_PC2B6 infecting Pectobacterium carotovorum is a new member of the genus Unyawovirus.</title>
        <authorList>
            <person name="Naligama K.N."/>
            <person name="Halmillawewa A.P."/>
        </authorList>
    </citation>
    <scope>NUCLEOTIDE SEQUENCE [LARGE SCALE GENOMIC DNA]</scope>
</reference>
<feature type="region of interest" description="Disordered" evidence="1">
    <location>
        <begin position="31"/>
        <end position="58"/>
    </location>
</feature>
<sequence>MENTIMYQSQVIVKNEKSKVKSVYTTPSDTALEARDRMRKRKKTQRGTSNKRNWMETI</sequence>
<name>A0AAX3BPH2_9CAUD</name>
<evidence type="ECO:0000313" key="2">
    <source>
        <dbReference type="EMBL" id="UUG66287.1"/>
    </source>
</evidence>
<evidence type="ECO:0000313" key="3">
    <source>
        <dbReference type="Proteomes" id="UP001299972"/>
    </source>
</evidence>
<dbReference type="InterPro" id="IPR013232">
    <property type="entry name" value="Phage_T7_Gp1.1"/>
</dbReference>
<accession>A0AAX3BPH2</accession>
<evidence type="ECO:0000256" key="1">
    <source>
        <dbReference type="SAM" id="MobiDB-lite"/>
    </source>
</evidence>
<dbReference type="EMBL" id="ON995367">
    <property type="protein sequence ID" value="UUG66287.1"/>
    <property type="molecule type" value="Genomic_DNA"/>
</dbReference>
<organism evidence="2 3">
    <name type="scientific">Pectobacterium phage vB_PcaP_P15_PC2B6</name>
    <dbReference type="NCBI Taxonomy" id="2968434"/>
    <lineage>
        <taxon>Viruses</taxon>
        <taxon>Duplodnaviria</taxon>
        <taxon>Heunggongvirae</taxon>
        <taxon>Uroviricota</taxon>
        <taxon>Caudoviricetes</taxon>
        <taxon>Autographivirales</taxon>
        <taxon>Autotranscriptaviridae</taxon>
        <taxon>Studiervirinae</taxon>
        <taxon>Unyawovirus</taxon>
        <taxon>Unyawovirus PC2B6</taxon>
    </lineage>
</organism>
<keyword evidence="3" id="KW-1185">Reference proteome</keyword>
<dbReference type="Pfam" id="PF08200">
    <property type="entry name" value="Phage_T7_1_1"/>
    <property type="match status" value="1"/>
</dbReference>
<dbReference type="Proteomes" id="UP001299972">
    <property type="component" value="Segment"/>
</dbReference>
<protein>
    <submittedName>
        <fullName evidence="2">Uncharacterized protein</fullName>
    </submittedName>
</protein>
<gene>
    <name evidence="2" type="ORF">CPT_P15_008</name>
</gene>
<proteinExistence type="predicted"/>